<reference evidence="2" key="1">
    <citation type="journal article" date="2003" name="PLoS Biol.">
        <title>Transcriptome analysis of mouse stem cells and early embryos.</title>
        <authorList>
            <person name="Sharov A.A."/>
            <person name="Piao Y."/>
            <person name="Matoba R."/>
            <person name="Dudekula D.B."/>
            <person name="Qian Y."/>
            <person name="VanBuren V."/>
            <person name="Falco G."/>
            <person name="Martin P.R."/>
            <person name="Stagg C.A."/>
            <person name="Bassey U.C."/>
            <person name="Wang Y."/>
            <person name="Carter M.G."/>
            <person name="Hamatani T."/>
            <person name="Aiba K."/>
            <person name="Akutsu H."/>
            <person name="Sharova L."/>
            <person name="Tanaka T.S."/>
            <person name="Kimber W.L."/>
            <person name="Yoshikawa T."/>
            <person name="Jaradat S.A."/>
            <person name="Pantano S."/>
            <person name="Nagaraja R."/>
            <person name="Boheler K.R."/>
            <person name="Taub D."/>
            <person name="Hodes R.J."/>
            <person name="Longo D.L."/>
            <person name="Schlessinger D."/>
            <person name="Keller J."/>
            <person name="Klotz E."/>
            <person name="Kelsoe G."/>
            <person name="Umezawa A."/>
            <person name="Vescovi A.L."/>
            <person name="Rossant J."/>
            <person name="Kunath T."/>
            <person name="Hogan B.L.M."/>
            <person name="Curci A."/>
            <person name="D'Urso M."/>
            <person name="Kelso J."/>
            <person name="Hide W."/>
            <person name="Ko M.S.H."/>
        </authorList>
    </citation>
    <scope>NUCLEOTIDE SEQUENCE</scope>
    <source>
        <strain evidence="2">C3H/He</strain>
        <strain evidence="1">C57BL/6</strain>
    </source>
</reference>
<evidence type="ECO:0000313" key="2">
    <source>
        <dbReference type="EMBL" id="AAR87813.1"/>
    </source>
</evidence>
<evidence type="ECO:0000313" key="3">
    <source>
        <dbReference type="MGI" id="MGI:3642810"/>
    </source>
</evidence>
<dbReference type="AlphaFoldDB" id="Q6R5E0"/>
<accession>Q6R5E0</accession>
<proteinExistence type="evidence at transcript level"/>
<name>Q6R5E0_MOUSE</name>
<sequence>MKPDPNSSGTVFLVLSVMPLCMEIKEEARGLLLCISNHNTAGAEVKTRTLNIWESLALPEAAPLNMGLLVASDTLPGIVSFL</sequence>
<organism evidence="2">
    <name type="scientific">Mus musculus</name>
    <name type="common">Mouse</name>
    <dbReference type="NCBI Taxonomy" id="10090"/>
    <lineage>
        <taxon>Eukaryota</taxon>
        <taxon>Metazoa</taxon>
        <taxon>Chordata</taxon>
        <taxon>Craniata</taxon>
        <taxon>Vertebrata</taxon>
        <taxon>Euteleostomi</taxon>
        <taxon>Mammalia</taxon>
        <taxon>Eutheria</taxon>
        <taxon>Euarchontoglires</taxon>
        <taxon>Glires</taxon>
        <taxon>Rodentia</taxon>
        <taxon>Myomorpha</taxon>
        <taxon>Muroidea</taxon>
        <taxon>Muridae</taxon>
        <taxon>Murinae</taxon>
        <taxon>Mus</taxon>
        <taxon>Mus</taxon>
    </lineage>
</organism>
<evidence type="ECO:0000313" key="1">
    <source>
        <dbReference type="EMBL" id="AAR87806.1"/>
    </source>
</evidence>
<gene>
    <name evidence="3" type="primary">Gm16508</name>
</gene>
<dbReference type="MGI" id="MGI:3642810">
    <property type="gene designation" value="Gm16508"/>
</dbReference>
<dbReference type="AGR" id="MGI:3642810"/>
<protein>
    <submittedName>
        <fullName evidence="2">Uncharacterized protein</fullName>
    </submittedName>
</protein>
<dbReference type="EMBL" id="AY512943">
    <property type="protein sequence ID" value="AAR87813.1"/>
    <property type="molecule type" value="mRNA"/>
</dbReference>
<dbReference type="EMBL" id="AY512936">
    <property type="protein sequence ID" value="AAR87806.1"/>
    <property type="molecule type" value="mRNA"/>
</dbReference>